<dbReference type="Pfam" id="PF12028">
    <property type="entry name" value="DUF3515"/>
    <property type="match status" value="2"/>
</dbReference>
<dbReference type="RefSeq" id="WP_121927895.1">
    <property type="nucleotide sequence ID" value="NZ_CP068292.1"/>
</dbReference>
<name>A0A3M0GCP8_9CORY</name>
<dbReference type="EMBL" id="REGC01000008">
    <property type="protein sequence ID" value="RMB59353.1"/>
    <property type="molecule type" value="Genomic_DNA"/>
</dbReference>
<organism evidence="1 2">
    <name type="scientific">Corynebacterium macginleyi</name>
    <dbReference type="NCBI Taxonomy" id="38290"/>
    <lineage>
        <taxon>Bacteria</taxon>
        <taxon>Bacillati</taxon>
        <taxon>Actinomycetota</taxon>
        <taxon>Actinomycetes</taxon>
        <taxon>Mycobacteriales</taxon>
        <taxon>Corynebacteriaceae</taxon>
        <taxon>Corynebacterium</taxon>
    </lineage>
</organism>
<dbReference type="Proteomes" id="UP000270649">
    <property type="component" value="Unassembled WGS sequence"/>
</dbReference>
<gene>
    <name evidence="1" type="ORF">D9543_07210</name>
</gene>
<protein>
    <submittedName>
        <fullName evidence="1">DUF3515 domain-containing protein</fullName>
    </submittedName>
</protein>
<evidence type="ECO:0000313" key="1">
    <source>
        <dbReference type="EMBL" id="RMB59353.1"/>
    </source>
</evidence>
<accession>A0A3M0GCP8</accession>
<sequence>MTSQFNRTMIFISLGLSIVMVLAVLFGAKYVFTNTAKAPVAVSPVDSEEADSQACRDFVNALPDQAMGQPRADIAEPVPAGVAAWAANSQDKVTARCGVAMPFQYTDYSTTQDINGERWFQVKDATSGSNLTTWYTAQRFPIVAVTTFNDEGPEDLNEAVATLKDKPAKTHLPPLRDIKPSKNDRCAAVEKALPEEIADGYHRRNIDAKDTYVWSLKGHEDIVVRCGVARPENYKAGVQLQQVNDIAWFEDTTLAQGTTAGTWFALGRENYLALHAPQDSAQSALVALSDIIAQHIPER</sequence>
<comment type="caution">
    <text evidence="1">The sequence shown here is derived from an EMBL/GenBank/DDBJ whole genome shotgun (WGS) entry which is preliminary data.</text>
</comment>
<proteinExistence type="predicted"/>
<dbReference type="AlphaFoldDB" id="A0A3M0GCP8"/>
<dbReference type="InterPro" id="IPR021903">
    <property type="entry name" value="DUF3515"/>
</dbReference>
<reference evidence="1 2" key="1">
    <citation type="submission" date="2018-10" db="EMBL/GenBank/DDBJ databases">
        <title>Corynebacterium macginleyi genome sequencing and assembly of the type strain and two clinical samples.</title>
        <authorList>
            <person name="Bernier A.-M."/>
            <person name="Bernard K."/>
        </authorList>
    </citation>
    <scope>NUCLEOTIDE SEQUENCE [LARGE SCALE GENOMIC DNA]</scope>
    <source>
        <strain evidence="1 2">NML 120205</strain>
    </source>
</reference>
<evidence type="ECO:0000313" key="2">
    <source>
        <dbReference type="Proteomes" id="UP000270649"/>
    </source>
</evidence>